<protein>
    <submittedName>
        <fullName evidence="1">Uncharacterized protein</fullName>
    </submittedName>
</protein>
<organism evidence="1 2">
    <name type="scientific">Scortum barcoo</name>
    <name type="common">barcoo grunter</name>
    <dbReference type="NCBI Taxonomy" id="214431"/>
    <lineage>
        <taxon>Eukaryota</taxon>
        <taxon>Metazoa</taxon>
        <taxon>Chordata</taxon>
        <taxon>Craniata</taxon>
        <taxon>Vertebrata</taxon>
        <taxon>Euteleostomi</taxon>
        <taxon>Actinopterygii</taxon>
        <taxon>Neopterygii</taxon>
        <taxon>Teleostei</taxon>
        <taxon>Neoteleostei</taxon>
        <taxon>Acanthomorphata</taxon>
        <taxon>Eupercaria</taxon>
        <taxon>Centrarchiformes</taxon>
        <taxon>Terapontoidei</taxon>
        <taxon>Terapontidae</taxon>
        <taxon>Scortum</taxon>
    </lineage>
</organism>
<proteinExistence type="predicted"/>
<accession>A0ACB8WHA8</accession>
<evidence type="ECO:0000313" key="2">
    <source>
        <dbReference type="Proteomes" id="UP000831701"/>
    </source>
</evidence>
<name>A0ACB8WHA8_9TELE</name>
<sequence length="125" mass="13297">MRALHGPCTRRRSWEIREKGPAHASRVAATDRAVPDPLRPGPPSAAASETALRENPANDARRGGRGPQRDGTLQRFQPAGEAEGDGLPGDCSPSRGSSPAPPSAFQPDRLTQPLAEPILIPKLRI</sequence>
<dbReference type="Proteomes" id="UP000831701">
    <property type="component" value="Chromosome 9"/>
</dbReference>
<comment type="caution">
    <text evidence="1">The sequence shown here is derived from an EMBL/GenBank/DDBJ whole genome shotgun (WGS) entry which is preliminary data.</text>
</comment>
<gene>
    <name evidence="1" type="ORF">L3Q82_008118</name>
</gene>
<dbReference type="EMBL" id="CM041539">
    <property type="protein sequence ID" value="KAI3367075.1"/>
    <property type="molecule type" value="Genomic_DNA"/>
</dbReference>
<evidence type="ECO:0000313" key="1">
    <source>
        <dbReference type="EMBL" id="KAI3367075.1"/>
    </source>
</evidence>
<keyword evidence="2" id="KW-1185">Reference proteome</keyword>
<reference evidence="1" key="1">
    <citation type="submission" date="2022-04" db="EMBL/GenBank/DDBJ databases">
        <title>Jade perch genome.</title>
        <authorList>
            <person name="Chao B."/>
        </authorList>
    </citation>
    <scope>NUCLEOTIDE SEQUENCE</scope>
    <source>
        <strain evidence="1">CB-2022</strain>
    </source>
</reference>